<keyword evidence="1" id="KW-0805">Transcription regulation</keyword>
<name>A0A0H2XRD1_BURO1</name>
<proteinExistence type="predicted"/>
<organism evidence="4">
    <name type="scientific">Burkholderia orbicola (strain AU 1054)</name>
    <dbReference type="NCBI Taxonomy" id="331271"/>
    <lineage>
        <taxon>Bacteria</taxon>
        <taxon>Pseudomonadati</taxon>
        <taxon>Pseudomonadota</taxon>
        <taxon>Betaproteobacteria</taxon>
        <taxon>Burkholderiales</taxon>
        <taxon>Burkholderiaceae</taxon>
        <taxon>Burkholderia</taxon>
        <taxon>Burkholderia cepacia complex</taxon>
        <taxon>Burkholderia orbicola</taxon>
    </lineage>
</organism>
<evidence type="ECO:0000256" key="3">
    <source>
        <dbReference type="ARBA" id="ARBA00023163"/>
    </source>
</evidence>
<reference evidence="4" key="1">
    <citation type="submission" date="2006-05" db="EMBL/GenBank/DDBJ databases">
        <title>Complete sequence of chromosome 1 of Burkholderia cenocepacia AU 1054.</title>
        <authorList>
            <consortium name="US DOE Joint Genome Institute"/>
            <person name="Copeland A."/>
            <person name="Lucas S."/>
            <person name="Lapidus A."/>
            <person name="Barry K."/>
            <person name="Detter J.C."/>
            <person name="Glavina del Rio T."/>
            <person name="Hammon N."/>
            <person name="Israni S."/>
            <person name="Dalin E."/>
            <person name="Tice H."/>
            <person name="Pitluck S."/>
            <person name="Chain P."/>
            <person name="Malfatti S."/>
            <person name="Shin M."/>
            <person name="Vergez L."/>
            <person name="Schmutz J."/>
            <person name="Larimer F."/>
            <person name="Land M."/>
            <person name="Hauser L."/>
            <person name="Kyrpides N."/>
            <person name="Lykidis A."/>
            <person name="LiPuma J.J."/>
            <person name="Konstantinidis K."/>
            <person name="Tiedje J.M."/>
            <person name="Richardson P."/>
        </authorList>
    </citation>
    <scope>NUCLEOTIDE SEQUENCE [LARGE SCALE GENOMIC DNA]</scope>
    <source>
        <strain evidence="4">AU 1054</strain>
    </source>
</reference>
<dbReference type="EMBL" id="CP000378">
    <property type="protein sequence ID" value="ABF77042.1"/>
    <property type="molecule type" value="Genomic_DNA"/>
</dbReference>
<evidence type="ECO:0000256" key="2">
    <source>
        <dbReference type="ARBA" id="ARBA00023125"/>
    </source>
</evidence>
<accession>A0A0H2XRD1</accession>
<protein>
    <submittedName>
        <fullName evidence="4">Uncharacterized protein</fullName>
    </submittedName>
</protein>
<sequence length="77" mass="8486">MKQPTLARAWVFCFFGMHVAPYQLETAHAKDDAAVEAATHAKLHEAIALASDNTMFLHLHTSVIGMLREHISIDVTG</sequence>
<dbReference type="AlphaFoldDB" id="A0A0H2XRD1"/>
<dbReference type="InterPro" id="IPR008920">
    <property type="entry name" value="TF_FadR/GntR_C"/>
</dbReference>
<evidence type="ECO:0000313" key="4">
    <source>
        <dbReference type="EMBL" id="ABF77042.1"/>
    </source>
</evidence>
<dbReference type="SUPFAM" id="SSF48008">
    <property type="entry name" value="GntR ligand-binding domain-like"/>
    <property type="match status" value="1"/>
</dbReference>
<keyword evidence="2" id="KW-0238">DNA-binding</keyword>
<keyword evidence="3" id="KW-0804">Transcription</keyword>
<dbReference type="GO" id="GO:0003677">
    <property type="term" value="F:DNA binding"/>
    <property type="evidence" value="ECO:0007669"/>
    <property type="project" value="UniProtKB-KW"/>
</dbReference>
<gene>
    <name evidence="4" type="ordered locus">Bcen_2141</name>
</gene>
<dbReference type="Gene3D" id="1.20.120.530">
    <property type="entry name" value="GntR ligand-binding domain-like"/>
    <property type="match status" value="1"/>
</dbReference>
<evidence type="ECO:0000256" key="1">
    <source>
        <dbReference type="ARBA" id="ARBA00023015"/>
    </source>
</evidence>
<dbReference type="HOGENOM" id="CLU_2631281_0_0_4"/>